<proteinExistence type="inferred from homology"/>
<dbReference type="SUPFAM" id="SSF55811">
    <property type="entry name" value="Nudix"/>
    <property type="match status" value="1"/>
</dbReference>
<feature type="domain" description="Nudix hydrolase" evidence="6">
    <location>
        <begin position="23"/>
        <end position="166"/>
    </location>
</feature>
<gene>
    <name evidence="7" type="ORF">J5A53_12150</name>
</gene>
<dbReference type="AlphaFoldDB" id="A0AB37HYV9"/>
<dbReference type="CDD" id="cd04685">
    <property type="entry name" value="NUDIX_Hydrolase"/>
    <property type="match status" value="1"/>
</dbReference>
<evidence type="ECO:0000256" key="2">
    <source>
        <dbReference type="ARBA" id="ARBA00005582"/>
    </source>
</evidence>
<reference evidence="7" key="1">
    <citation type="submission" date="2021-03" db="EMBL/GenBank/DDBJ databases">
        <title>Human Oral Microbial Genomes.</title>
        <authorList>
            <person name="Johnston C.D."/>
            <person name="Chen T."/>
            <person name="Dewhirst F.E."/>
        </authorList>
    </citation>
    <scope>NUCLEOTIDE SEQUENCE</scope>
    <source>
        <strain evidence="7">F0714</strain>
    </source>
</reference>
<dbReference type="EMBL" id="CP072385">
    <property type="protein sequence ID" value="QUC12720.1"/>
    <property type="molecule type" value="Genomic_DNA"/>
</dbReference>
<dbReference type="Gene3D" id="3.90.79.10">
    <property type="entry name" value="Nucleoside Triphosphate Pyrophosphohydrolase"/>
    <property type="match status" value="1"/>
</dbReference>
<comment type="cofactor">
    <cofactor evidence="1">
        <name>Mg(2+)</name>
        <dbReference type="ChEBI" id="CHEBI:18420"/>
    </cofactor>
</comment>
<evidence type="ECO:0000259" key="6">
    <source>
        <dbReference type="PROSITE" id="PS51462"/>
    </source>
</evidence>
<protein>
    <submittedName>
        <fullName evidence="7">NUDIX domain-containing protein</fullName>
    </submittedName>
</protein>
<dbReference type="PRINTS" id="PR00502">
    <property type="entry name" value="NUDIXFAMILY"/>
</dbReference>
<accession>A0AB37HYV9</accession>
<dbReference type="InterPro" id="IPR015797">
    <property type="entry name" value="NUDIX_hydrolase-like_dom_sf"/>
</dbReference>
<evidence type="ECO:0000313" key="7">
    <source>
        <dbReference type="EMBL" id="QUC12720.1"/>
    </source>
</evidence>
<evidence type="ECO:0000256" key="1">
    <source>
        <dbReference type="ARBA" id="ARBA00001946"/>
    </source>
</evidence>
<dbReference type="InterPro" id="IPR000086">
    <property type="entry name" value="NUDIX_hydrolase_dom"/>
</dbReference>
<dbReference type="InterPro" id="IPR020476">
    <property type="entry name" value="Nudix_hydrolase"/>
</dbReference>
<evidence type="ECO:0000313" key="8">
    <source>
        <dbReference type="Proteomes" id="UP000677180"/>
    </source>
</evidence>
<keyword evidence="3 5" id="KW-0378">Hydrolase</keyword>
<dbReference type="PANTHER" id="PTHR43046:SF12">
    <property type="entry name" value="GDP-MANNOSE MANNOSYL HYDROLASE"/>
    <property type="match status" value="1"/>
</dbReference>
<sequence length="192" mass="21198">MAGADRRTDRRRQEVAVNPRPLKLRRGARVLLLAGEEVLLLNDSDPGIPGSSWWVTPGGGIDAGENPAEAACREAGEETGLQLTPLDLVGPVARGRACHGYSDRIRVQDDLFFLARVRRFEPSSMGWTDSEKKRVKGFRWWRLDSLPAEVWPPWVAEIAMADPAHPLALADREESTVPLSPAEWERVSAALG</sequence>
<dbReference type="InterPro" id="IPR020084">
    <property type="entry name" value="NUDIX_hydrolase_CS"/>
</dbReference>
<dbReference type="PANTHER" id="PTHR43046">
    <property type="entry name" value="GDP-MANNOSE MANNOSYL HYDROLASE"/>
    <property type="match status" value="1"/>
</dbReference>
<evidence type="ECO:0000256" key="3">
    <source>
        <dbReference type="ARBA" id="ARBA00022801"/>
    </source>
</evidence>
<dbReference type="PROSITE" id="PS51462">
    <property type="entry name" value="NUDIX"/>
    <property type="match status" value="1"/>
</dbReference>
<dbReference type="Proteomes" id="UP000677180">
    <property type="component" value="Chromosome"/>
</dbReference>
<name>A0AB37HYV9_9ACTN</name>
<organism evidence="7 8">
    <name type="scientific">Arachnia propionica</name>
    <dbReference type="NCBI Taxonomy" id="1750"/>
    <lineage>
        <taxon>Bacteria</taxon>
        <taxon>Bacillati</taxon>
        <taxon>Actinomycetota</taxon>
        <taxon>Actinomycetes</taxon>
        <taxon>Propionibacteriales</taxon>
        <taxon>Propionibacteriaceae</taxon>
        <taxon>Arachnia</taxon>
    </lineage>
</organism>
<evidence type="ECO:0000256" key="4">
    <source>
        <dbReference type="ARBA" id="ARBA00022842"/>
    </source>
</evidence>
<comment type="similarity">
    <text evidence="2 5">Belongs to the Nudix hydrolase family.</text>
</comment>
<dbReference type="PROSITE" id="PS00893">
    <property type="entry name" value="NUDIX_BOX"/>
    <property type="match status" value="1"/>
</dbReference>
<dbReference type="Pfam" id="PF00293">
    <property type="entry name" value="NUDIX"/>
    <property type="match status" value="1"/>
</dbReference>
<keyword evidence="4" id="KW-0460">Magnesium</keyword>
<dbReference type="GO" id="GO:0016787">
    <property type="term" value="F:hydrolase activity"/>
    <property type="evidence" value="ECO:0007669"/>
    <property type="project" value="UniProtKB-KW"/>
</dbReference>
<evidence type="ECO:0000256" key="5">
    <source>
        <dbReference type="RuleBase" id="RU003476"/>
    </source>
</evidence>